<evidence type="ECO:0008006" key="4">
    <source>
        <dbReference type="Google" id="ProtNLM"/>
    </source>
</evidence>
<feature type="signal peptide" evidence="1">
    <location>
        <begin position="1"/>
        <end position="17"/>
    </location>
</feature>
<reference evidence="3" key="1">
    <citation type="submission" date="2016-07" db="EMBL/GenBank/DDBJ databases">
        <authorList>
            <person name="Florea S."/>
            <person name="Webb J.S."/>
            <person name="Jaromczyk J."/>
            <person name="Schardl C.L."/>
        </authorList>
    </citation>
    <scope>NUCLEOTIDE SEQUENCE [LARGE SCALE GENOMIC DNA]</scope>
    <source>
        <strain evidence="3">IPB1</strain>
    </source>
</reference>
<dbReference type="OrthoDB" id="5772660at2"/>
<evidence type="ECO:0000313" key="2">
    <source>
        <dbReference type="EMBL" id="OCQ21509.1"/>
    </source>
</evidence>
<evidence type="ECO:0000313" key="3">
    <source>
        <dbReference type="Proteomes" id="UP000093366"/>
    </source>
</evidence>
<proteinExistence type="predicted"/>
<feature type="chain" id="PRO_5008646262" description="DUF3019 domain-containing protein" evidence="1">
    <location>
        <begin position="18"/>
        <end position="122"/>
    </location>
</feature>
<dbReference type="Pfam" id="PF11456">
    <property type="entry name" value="DUF3019"/>
    <property type="match status" value="1"/>
</dbReference>
<gene>
    <name evidence="2" type="ORF">A7985_12980</name>
</gene>
<accession>A0A1C0TRD2</accession>
<dbReference type="InterPro" id="IPR021559">
    <property type="entry name" value="DUF3019"/>
</dbReference>
<dbReference type="AlphaFoldDB" id="A0A1C0TRD2"/>
<name>A0A1C0TRD2_9GAMM</name>
<protein>
    <recommendedName>
        <fullName evidence="4">DUF3019 domain-containing protein</fullName>
    </recommendedName>
</protein>
<dbReference type="Proteomes" id="UP000093366">
    <property type="component" value="Unassembled WGS sequence"/>
</dbReference>
<sequence>MIKYTYLFLLFSAFVNAEQKTAPFMLKPDQCVALEQGQSCFIDIEVQWQTELKGDFCLFVDDVKAQCWQSTQAGLWKNELEMKTDVAVSLKDSNHQMIYSGKVKYAWIYKKRKNKAVRWRMF</sequence>
<comment type="caution">
    <text evidence="2">The sequence shown here is derived from an EMBL/GenBank/DDBJ whole genome shotgun (WGS) entry which is preliminary data.</text>
</comment>
<keyword evidence="1" id="KW-0732">Signal</keyword>
<organism evidence="2 3">
    <name type="scientific">Pseudoalteromonas luteoviolacea</name>
    <dbReference type="NCBI Taxonomy" id="43657"/>
    <lineage>
        <taxon>Bacteria</taxon>
        <taxon>Pseudomonadati</taxon>
        <taxon>Pseudomonadota</taxon>
        <taxon>Gammaproteobacteria</taxon>
        <taxon>Alteromonadales</taxon>
        <taxon>Pseudoalteromonadaceae</taxon>
        <taxon>Pseudoalteromonas</taxon>
    </lineage>
</organism>
<dbReference type="EMBL" id="MAUJ01000003">
    <property type="protein sequence ID" value="OCQ21509.1"/>
    <property type="molecule type" value="Genomic_DNA"/>
</dbReference>
<dbReference type="RefSeq" id="WP_065790871.1">
    <property type="nucleotide sequence ID" value="NZ_JAGJED010000013.1"/>
</dbReference>
<evidence type="ECO:0000256" key="1">
    <source>
        <dbReference type="SAM" id="SignalP"/>
    </source>
</evidence>